<sequence length="148" mass="15697">YSNGILDRVTDQEDLVGVTDKLGKEYWGRMGDTATGEDISKDVKVGIGVFFGVIDIGVIGIDKYVGIFGRFGNVGTAITNRVDLMGDIENVGVLFGVEVDGIGCFINVSRGKKDMFAKGVDVKGGAVRVHVVELSFFGMVVSNVGVVT</sequence>
<name>A0AA38GR35_TAXCH</name>
<accession>A0AA38GR35</accession>
<organism evidence="1 2">
    <name type="scientific">Taxus chinensis</name>
    <name type="common">Chinese yew</name>
    <name type="synonym">Taxus wallichiana var. chinensis</name>
    <dbReference type="NCBI Taxonomy" id="29808"/>
    <lineage>
        <taxon>Eukaryota</taxon>
        <taxon>Viridiplantae</taxon>
        <taxon>Streptophyta</taxon>
        <taxon>Embryophyta</taxon>
        <taxon>Tracheophyta</taxon>
        <taxon>Spermatophyta</taxon>
        <taxon>Pinopsida</taxon>
        <taxon>Pinidae</taxon>
        <taxon>Conifers II</taxon>
        <taxon>Cupressales</taxon>
        <taxon>Taxaceae</taxon>
        <taxon>Taxus</taxon>
    </lineage>
</organism>
<evidence type="ECO:0000313" key="2">
    <source>
        <dbReference type="Proteomes" id="UP000824469"/>
    </source>
</evidence>
<dbReference type="AlphaFoldDB" id="A0AA38GR35"/>
<reference evidence="1 2" key="1">
    <citation type="journal article" date="2021" name="Nat. Plants">
        <title>The Taxus genome provides insights into paclitaxel biosynthesis.</title>
        <authorList>
            <person name="Xiong X."/>
            <person name="Gou J."/>
            <person name="Liao Q."/>
            <person name="Li Y."/>
            <person name="Zhou Q."/>
            <person name="Bi G."/>
            <person name="Li C."/>
            <person name="Du R."/>
            <person name="Wang X."/>
            <person name="Sun T."/>
            <person name="Guo L."/>
            <person name="Liang H."/>
            <person name="Lu P."/>
            <person name="Wu Y."/>
            <person name="Zhang Z."/>
            <person name="Ro D.K."/>
            <person name="Shang Y."/>
            <person name="Huang S."/>
            <person name="Yan J."/>
        </authorList>
    </citation>
    <scope>NUCLEOTIDE SEQUENCE [LARGE SCALE GENOMIC DNA]</scope>
    <source>
        <strain evidence="1">Ta-2019</strain>
    </source>
</reference>
<evidence type="ECO:0000313" key="1">
    <source>
        <dbReference type="EMBL" id="KAH9327954.1"/>
    </source>
</evidence>
<dbReference type="Proteomes" id="UP000824469">
    <property type="component" value="Unassembled WGS sequence"/>
</dbReference>
<feature type="non-terminal residue" evidence="1">
    <location>
        <position position="148"/>
    </location>
</feature>
<proteinExistence type="predicted"/>
<gene>
    <name evidence="1" type="ORF">KI387_000062</name>
</gene>
<comment type="caution">
    <text evidence="1">The sequence shown here is derived from an EMBL/GenBank/DDBJ whole genome shotgun (WGS) entry which is preliminary data.</text>
</comment>
<feature type="non-terminal residue" evidence="1">
    <location>
        <position position="1"/>
    </location>
</feature>
<protein>
    <submittedName>
        <fullName evidence="1">Uncharacterized protein</fullName>
    </submittedName>
</protein>
<keyword evidence="2" id="KW-1185">Reference proteome</keyword>
<dbReference type="EMBL" id="JAHRHJ020000001">
    <property type="protein sequence ID" value="KAH9327954.1"/>
    <property type="molecule type" value="Genomic_DNA"/>
</dbReference>